<accession>A0ABU0JIB6</accession>
<dbReference type="PANTHER" id="PTHR32196:SF72">
    <property type="entry name" value="RIBOSE IMPORT PERMEASE PROTEIN RBSC"/>
    <property type="match status" value="1"/>
</dbReference>
<keyword evidence="5 6" id="KW-0472">Membrane</keyword>
<dbReference type="CDD" id="cd06579">
    <property type="entry name" value="TM_PBP1_transp_AraH_like"/>
    <property type="match status" value="1"/>
</dbReference>
<name>A0ABU0JIB6_9HYPH</name>
<evidence type="ECO:0000256" key="5">
    <source>
        <dbReference type="ARBA" id="ARBA00023136"/>
    </source>
</evidence>
<feature type="transmembrane region" description="Helical" evidence="6">
    <location>
        <begin position="228"/>
        <end position="247"/>
    </location>
</feature>
<evidence type="ECO:0000313" key="7">
    <source>
        <dbReference type="EMBL" id="MDQ0474022.1"/>
    </source>
</evidence>
<feature type="transmembrane region" description="Helical" evidence="6">
    <location>
        <begin position="137"/>
        <end position="155"/>
    </location>
</feature>
<keyword evidence="2" id="KW-1003">Cell membrane</keyword>
<dbReference type="InterPro" id="IPR001851">
    <property type="entry name" value="ABC_transp_permease"/>
</dbReference>
<keyword evidence="3 6" id="KW-0812">Transmembrane</keyword>
<feature type="transmembrane region" description="Helical" evidence="6">
    <location>
        <begin position="176"/>
        <end position="197"/>
    </location>
</feature>
<evidence type="ECO:0000256" key="3">
    <source>
        <dbReference type="ARBA" id="ARBA00022692"/>
    </source>
</evidence>
<keyword evidence="8" id="KW-1185">Reference proteome</keyword>
<evidence type="ECO:0000256" key="1">
    <source>
        <dbReference type="ARBA" id="ARBA00004651"/>
    </source>
</evidence>
<dbReference type="PANTHER" id="PTHR32196">
    <property type="entry name" value="ABC TRANSPORTER PERMEASE PROTEIN YPHD-RELATED-RELATED"/>
    <property type="match status" value="1"/>
</dbReference>
<organism evidence="7 8">
    <name type="scientific">Labrys wisconsinensis</name>
    <dbReference type="NCBI Taxonomy" id="425677"/>
    <lineage>
        <taxon>Bacteria</taxon>
        <taxon>Pseudomonadati</taxon>
        <taxon>Pseudomonadota</taxon>
        <taxon>Alphaproteobacteria</taxon>
        <taxon>Hyphomicrobiales</taxon>
        <taxon>Xanthobacteraceae</taxon>
        <taxon>Labrys</taxon>
    </lineage>
</organism>
<keyword evidence="4 6" id="KW-1133">Transmembrane helix</keyword>
<dbReference type="EMBL" id="JAUSVX010000019">
    <property type="protein sequence ID" value="MDQ0474022.1"/>
    <property type="molecule type" value="Genomic_DNA"/>
</dbReference>
<feature type="transmembrane region" description="Helical" evidence="6">
    <location>
        <begin position="108"/>
        <end position="131"/>
    </location>
</feature>
<sequence length="335" mass="33438">MSVATPDHQTRAPGGPPAGQARAAFDRLAGIPMLPVAVLVFAAFALTVPGFGTVVNLDTMARVLAPLLVAAIGATLIMLAGGIDLSVGATMSLASVLGAMAMKESGSVALGCAAGAAVGAAVGVVNAVAIVRLRLTPFVHTLAVMLTARALAFLASHGASVGGLPPAATAFGRLRLAGVPVLLLIAAALFLVALLVLHRSVFGRWIYLVGANERAALFNAVPVDRVKAALYVLGGTAAGIAAMLAVLRLGSGSPVLGDNILLQVIAAVVVGGTSVFGGEGGLVRTLTGVALIVMLDKGLDIIGLAFYDQAIIIGLVILAGSALGTALQRRKTLRG</sequence>
<feature type="transmembrane region" description="Helical" evidence="6">
    <location>
        <begin position="259"/>
        <end position="277"/>
    </location>
</feature>
<feature type="transmembrane region" description="Helical" evidence="6">
    <location>
        <begin position="304"/>
        <end position="327"/>
    </location>
</feature>
<proteinExistence type="predicted"/>
<feature type="transmembrane region" description="Helical" evidence="6">
    <location>
        <begin position="28"/>
        <end position="51"/>
    </location>
</feature>
<reference evidence="7 8" key="1">
    <citation type="submission" date="2023-07" db="EMBL/GenBank/DDBJ databases">
        <title>Genomic Encyclopedia of Type Strains, Phase IV (KMG-IV): sequencing the most valuable type-strain genomes for metagenomic binning, comparative biology and taxonomic classification.</title>
        <authorList>
            <person name="Goeker M."/>
        </authorList>
    </citation>
    <scope>NUCLEOTIDE SEQUENCE [LARGE SCALE GENOMIC DNA]</scope>
    <source>
        <strain evidence="7 8">DSM 19619</strain>
    </source>
</reference>
<evidence type="ECO:0000256" key="6">
    <source>
        <dbReference type="SAM" id="Phobius"/>
    </source>
</evidence>
<comment type="subcellular location">
    <subcellularLocation>
        <location evidence="1">Cell membrane</location>
        <topology evidence="1">Multi-pass membrane protein</topology>
    </subcellularLocation>
</comment>
<dbReference type="Proteomes" id="UP001242480">
    <property type="component" value="Unassembled WGS sequence"/>
</dbReference>
<feature type="transmembrane region" description="Helical" evidence="6">
    <location>
        <begin position="63"/>
        <end position="87"/>
    </location>
</feature>
<dbReference type="Pfam" id="PF02653">
    <property type="entry name" value="BPD_transp_2"/>
    <property type="match status" value="1"/>
</dbReference>
<dbReference type="RefSeq" id="WP_307282935.1">
    <property type="nucleotide sequence ID" value="NZ_JAUSVX010000019.1"/>
</dbReference>
<evidence type="ECO:0000256" key="2">
    <source>
        <dbReference type="ARBA" id="ARBA00022475"/>
    </source>
</evidence>
<evidence type="ECO:0000313" key="8">
    <source>
        <dbReference type="Proteomes" id="UP001242480"/>
    </source>
</evidence>
<protein>
    <submittedName>
        <fullName evidence="7">Ribose transport system permease protein</fullName>
    </submittedName>
</protein>
<evidence type="ECO:0000256" key="4">
    <source>
        <dbReference type="ARBA" id="ARBA00022989"/>
    </source>
</evidence>
<comment type="caution">
    <text evidence="7">The sequence shown here is derived from an EMBL/GenBank/DDBJ whole genome shotgun (WGS) entry which is preliminary data.</text>
</comment>
<gene>
    <name evidence="7" type="ORF">QO011_007061</name>
</gene>